<proteinExistence type="inferred from homology"/>
<comment type="function">
    <text evidence="7">Single strand-specific metallo-endoribonuclease involved in late-stage 70S ribosome quality control and in maturation of the 3' terminus of the 16S rRNA.</text>
</comment>
<name>A0A258DGF1_CAUVI</name>
<dbReference type="InterPro" id="IPR020549">
    <property type="entry name" value="YbeY_CS"/>
</dbReference>
<reference evidence="9 10" key="1">
    <citation type="submission" date="2017-03" db="EMBL/GenBank/DDBJ databases">
        <title>Lifting the veil on microbial sulfur biogeochemistry in mining wastewaters.</title>
        <authorList>
            <person name="Kantor R.S."/>
            <person name="Colenbrander Nelson T."/>
            <person name="Marshall S."/>
            <person name="Bennett D."/>
            <person name="Apte S."/>
            <person name="Camacho D."/>
            <person name="Thomas B.C."/>
            <person name="Warren L.A."/>
            <person name="Banfield J.F."/>
        </authorList>
    </citation>
    <scope>NUCLEOTIDE SEQUENCE [LARGE SCALE GENOMIC DNA]</scope>
    <source>
        <strain evidence="9">32-67-7</strain>
    </source>
</reference>
<dbReference type="InterPro" id="IPR023091">
    <property type="entry name" value="MetalPrtase_cat_dom_sf_prd"/>
</dbReference>
<organism evidence="9 10">
    <name type="scientific">Caulobacter vibrioides</name>
    <name type="common">Caulobacter crescentus</name>
    <dbReference type="NCBI Taxonomy" id="155892"/>
    <lineage>
        <taxon>Bacteria</taxon>
        <taxon>Pseudomonadati</taxon>
        <taxon>Pseudomonadota</taxon>
        <taxon>Alphaproteobacteria</taxon>
        <taxon>Caulobacterales</taxon>
        <taxon>Caulobacteraceae</taxon>
        <taxon>Caulobacter</taxon>
    </lineage>
</organism>
<evidence type="ECO:0000256" key="1">
    <source>
        <dbReference type="ARBA" id="ARBA00010875"/>
    </source>
</evidence>
<evidence type="ECO:0000313" key="10">
    <source>
        <dbReference type="Proteomes" id="UP000215616"/>
    </source>
</evidence>
<evidence type="ECO:0000256" key="5">
    <source>
        <dbReference type="ARBA" id="ARBA00022801"/>
    </source>
</evidence>
<keyword evidence="2 7" id="KW-0540">Nuclease</keyword>
<keyword evidence="6 7" id="KW-0862">Zinc</keyword>
<dbReference type="Gene3D" id="3.40.390.30">
    <property type="entry name" value="Metalloproteases ('zincins'), catalytic domain"/>
    <property type="match status" value="1"/>
</dbReference>
<dbReference type="EMBL" id="NCDQ01000006">
    <property type="protein sequence ID" value="OYX06323.1"/>
    <property type="molecule type" value="Genomic_DNA"/>
</dbReference>
<dbReference type="AlphaFoldDB" id="A0A258DGF1"/>
<keyword evidence="3 7" id="KW-0479">Metal-binding</keyword>
<keyword evidence="7" id="KW-0963">Cytoplasm</keyword>
<evidence type="ECO:0000256" key="3">
    <source>
        <dbReference type="ARBA" id="ARBA00022723"/>
    </source>
</evidence>
<dbReference type="EC" id="3.1.-.-" evidence="7"/>
<protein>
    <recommendedName>
        <fullName evidence="7">Endoribonuclease YbeY</fullName>
        <ecNumber evidence="7">3.1.-.-</ecNumber>
    </recommendedName>
</protein>
<keyword evidence="4 7" id="KW-0255">Endonuclease</keyword>
<sequence>MTLTVDIEIEDEAWTKADAETEALVWRAAQAVLDAHEDIEGHGIVILLTDDDSVQALNREFRQKDYATNVLSFPSPPNPEGQIGDIALAYGVCAREAAEQGKPLAHHLQHLVAHGVLHLLGYDHEGDDEAEAMEALEREILAGLDVPDPYASPDSVSGNEEGR</sequence>
<comment type="cofactor">
    <cofactor evidence="7">
        <name>Zn(2+)</name>
        <dbReference type="ChEBI" id="CHEBI:29105"/>
    </cofactor>
    <text evidence="7">Binds 1 zinc ion.</text>
</comment>
<evidence type="ECO:0000256" key="2">
    <source>
        <dbReference type="ARBA" id="ARBA00022722"/>
    </source>
</evidence>
<feature type="compositionally biased region" description="Polar residues" evidence="8">
    <location>
        <begin position="154"/>
        <end position="163"/>
    </location>
</feature>
<dbReference type="PANTHER" id="PTHR46986:SF1">
    <property type="entry name" value="ENDORIBONUCLEASE YBEY, CHLOROPLASTIC"/>
    <property type="match status" value="1"/>
</dbReference>
<feature type="region of interest" description="Disordered" evidence="8">
    <location>
        <begin position="143"/>
        <end position="163"/>
    </location>
</feature>
<dbReference type="HAMAP" id="MF_00009">
    <property type="entry name" value="Endoribonucl_YbeY"/>
    <property type="match status" value="1"/>
</dbReference>
<feature type="binding site" evidence="7">
    <location>
        <position position="124"/>
    </location>
    <ligand>
        <name>Zn(2+)</name>
        <dbReference type="ChEBI" id="CHEBI:29105"/>
        <note>catalytic</note>
    </ligand>
</feature>
<evidence type="ECO:0000313" key="9">
    <source>
        <dbReference type="EMBL" id="OYX06323.1"/>
    </source>
</evidence>
<dbReference type="Pfam" id="PF02130">
    <property type="entry name" value="YbeY"/>
    <property type="match status" value="1"/>
</dbReference>
<evidence type="ECO:0000256" key="6">
    <source>
        <dbReference type="ARBA" id="ARBA00022833"/>
    </source>
</evidence>
<feature type="binding site" evidence="7">
    <location>
        <position position="114"/>
    </location>
    <ligand>
        <name>Zn(2+)</name>
        <dbReference type="ChEBI" id="CHEBI:29105"/>
        <note>catalytic</note>
    </ligand>
</feature>
<comment type="caution">
    <text evidence="9">The sequence shown here is derived from an EMBL/GenBank/DDBJ whole genome shotgun (WGS) entry which is preliminary data.</text>
</comment>
<comment type="similarity">
    <text evidence="1 7">Belongs to the endoribonuclease YbeY family.</text>
</comment>
<feature type="binding site" evidence="7">
    <location>
        <position position="118"/>
    </location>
    <ligand>
        <name>Zn(2+)</name>
        <dbReference type="ChEBI" id="CHEBI:29105"/>
        <note>catalytic</note>
    </ligand>
</feature>
<keyword evidence="7" id="KW-0698">rRNA processing</keyword>
<accession>A0A258DGF1</accession>
<dbReference type="GO" id="GO:0005737">
    <property type="term" value="C:cytoplasm"/>
    <property type="evidence" value="ECO:0007669"/>
    <property type="project" value="UniProtKB-SubCell"/>
</dbReference>
<keyword evidence="7" id="KW-0690">Ribosome biogenesis</keyword>
<dbReference type="GO" id="GO:0004521">
    <property type="term" value="F:RNA endonuclease activity"/>
    <property type="evidence" value="ECO:0007669"/>
    <property type="project" value="UniProtKB-UniRule"/>
</dbReference>
<comment type="subcellular location">
    <subcellularLocation>
        <location evidence="7">Cytoplasm</location>
    </subcellularLocation>
</comment>
<dbReference type="PANTHER" id="PTHR46986">
    <property type="entry name" value="ENDORIBONUCLEASE YBEY, CHLOROPLASTIC"/>
    <property type="match status" value="1"/>
</dbReference>
<dbReference type="Proteomes" id="UP000215616">
    <property type="component" value="Unassembled WGS sequence"/>
</dbReference>
<evidence type="ECO:0000256" key="8">
    <source>
        <dbReference type="SAM" id="MobiDB-lite"/>
    </source>
</evidence>
<dbReference type="NCBIfam" id="TIGR00043">
    <property type="entry name" value="rRNA maturation RNase YbeY"/>
    <property type="match status" value="1"/>
</dbReference>
<dbReference type="InterPro" id="IPR002036">
    <property type="entry name" value="YbeY"/>
</dbReference>
<dbReference type="SUPFAM" id="SSF55486">
    <property type="entry name" value="Metalloproteases ('zincins'), catalytic domain"/>
    <property type="match status" value="1"/>
</dbReference>
<evidence type="ECO:0000256" key="4">
    <source>
        <dbReference type="ARBA" id="ARBA00022759"/>
    </source>
</evidence>
<gene>
    <name evidence="7" type="primary">ybeY</name>
    <name evidence="9" type="ORF">B7Z12_00835</name>
</gene>
<dbReference type="GO" id="GO:0004222">
    <property type="term" value="F:metalloendopeptidase activity"/>
    <property type="evidence" value="ECO:0007669"/>
    <property type="project" value="InterPro"/>
</dbReference>
<dbReference type="GO" id="GO:0006364">
    <property type="term" value="P:rRNA processing"/>
    <property type="evidence" value="ECO:0007669"/>
    <property type="project" value="UniProtKB-UniRule"/>
</dbReference>
<keyword evidence="5 7" id="KW-0378">Hydrolase</keyword>
<dbReference type="GO" id="GO:0008270">
    <property type="term" value="F:zinc ion binding"/>
    <property type="evidence" value="ECO:0007669"/>
    <property type="project" value="UniProtKB-UniRule"/>
</dbReference>
<dbReference type="PROSITE" id="PS01306">
    <property type="entry name" value="UPF0054"/>
    <property type="match status" value="1"/>
</dbReference>
<evidence type="ECO:0000256" key="7">
    <source>
        <dbReference type="HAMAP-Rule" id="MF_00009"/>
    </source>
</evidence>